<keyword evidence="2" id="KW-1185">Reference proteome</keyword>
<evidence type="ECO:0000313" key="1">
    <source>
        <dbReference type="EMBL" id="CAD8180348.1"/>
    </source>
</evidence>
<accession>A0A8S1VR09</accession>
<proteinExistence type="predicted"/>
<name>A0A8S1VR09_9CILI</name>
<evidence type="ECO:0000313" key="2">
    <source>
        <dbReference type="Proteomes" id="UP000689195"/>
    </source>
</evidence>
<dbReference type="AlphaFoldDB" id="A0A8S1VR09"/>
<dbReference type="Proteomes" id="UP000689195">
    <property type="component" value="Unassembled WGS sequence"/>
</dbReference>
<comment type="caution">
    <text evidence="1">The sequence shown here is derived from an EMBL/GenBank/DDBJ whole genome shotgun (WGS) entry which is preliminary data.</text>
</comment>
<reference evidence="1" key="1">
    <citation type="submission" date="2021-01" db="EMBL/GenBank/DDBJ databases">
        <authorList>
            <consortium name="Genoscope - CEA"/>
            <person name="William W."/>
        </authorList>
    </citation>
    <scope>NUCLEOTIDE SEQUENCE</scope>
</reference>
<organism evidence="1 2">
    <name type="scientific">Paramecium pentaurelia</name>
    <dbReference type="NCBI Taxonomy" id="43138"/>
    <lineage>
        <taxon>Eukaryota</taxon>
        <taxon>Sar</taxon>
        <taxon>Alveolata</taxon>
        <taxon>Ciliophora</taxon>
        <taxon>Intramacronucleata</taxon>
        <taxon>Oligohymenophorea</taxon>
        <taxon>Peniculida</taxon>
        <taxon>Parameciidae</taxon>
        <taxon>Paramecium</taxon>
    </lineage>
</organism>
<dbReference type="OrthoDB" id="311906at2759"/>
<sequence>MESLALIQYHFHSTKDINEEYLKLIQELNDEVVYINYVQNIMIYQFPSNEYINLKDLLFFKDNSILAISQGQLILISIQILESLKKLQEFDISHNEIKTENIWIWVSKPLSSKYNNQIEFKAYFSRWNKVSKNIGLLDKIDFECVKKIIKEIFSQDNQLYKLEFNLQQNAKQIIQTLSDYKNQYTEEQQKNGLYDYKTIENFLQNKKLNDEEFKKQFGQQNGQFYRNILLNWAIKHQKLFINSQNCTQLSIKDLANELNIDGWFLILFQELKQNTYLEDYIFYTFQVEEALNDIKYIQNSSSLARKINFQNLIQSIQSYENHLYYSLFPKISKFCNNIQVQNLITSYRDIINEIIDQCQLIITSFYKNSHPIIFPKIQIYTFYQQGLNILDNYLSTNQIDIISILKNPQSQKQIINQVLDKFLKDQIIKIFLNFINKENRYIANQLFYNEISIY</sequence>
<gene>
    <name evidence="1" type="ORF">PPENT_87.1.T0740061</name>
</gene>
<dbReference type="EMBL" id="CAJJDO010000074">
    <property type="protein sequence ID" value="CAD8180348.1"/>
    <property type="molecule type" value="Genomic_DNA"/>
</dbReference>
<protein>
    <submittedName>
        <fullName evidence="1">Uncharacterized protein</fullName>
    </submittedName>
</protein>